<dbReference type="AlphaFoldDB" id="A0A2C9VNF5"/>
<name>A0A2C9VNF5_MANES</name>
<proteinExistence type="predicted"/>
<feature type="region of interest" description="Disordered" evidence="1">
    <location>
        <begin position="1"/>
        <end position="21"/>
    </location>
</feature>
<dbReference type="OMA" id="DSHMIRK"/>
<dbReference type="EMBL" id="CM004392">
    <property type="protein sequence ID" value="OAY47283.1"/>
    <property type="molecule type" value="Genomic_DNA"/>
</dbReference>
<dbReference type="STRING" id="3983.A0A2C9VNF5"/>
<feature type="domain" description="VQ" evidence="2">
    <location>
        <begin position="73"/>
        <end position="99"/>
    </location>
</feature>
<dbReference type="Proteomes" id="UP000091857">
    <property type="component" value="Chromosome 6"/>
</dbReference>
<feature type="region of interest" description="Disordered" evidence="1">
    <location>
        <begin position="104"/>
        <end position="123"/>
    </location>
</feature>
<dbReference type="OrthoDB" id="1917757at2759"/>
<dbReference type="InterPro" id="IPR008889">
    <property type="entry name" value="VQ"/>
</dbReference>
<accession>A0A2C9VNF5</accession>
<organism evidence="3 4">
    <name type="scientific">Manihot esculenta</name>
    <name type="common">Cassava</name>
    <name type="synonym">Jatropha manihot</name>
    <dbReference type="NCBI Taxonomy" id="3983"/>
    <lineage>
        <taxon>Eukaryota</taxon>
        <taxon>Viridiplantae</taxon>
        <taxon>Streptophyta</taxon>
        <taxon>Embryophyta</taxon>
        <taxon>Tracheophyta</taxon>
        <taxon>Spermatophyta</taxon>
        <taxon>Magnoliopsida</taxon>
        <taxon>eudicotyledons</taxon>
        <taxon>Gunneridae</taxon>
        <taxon>Pentapetalae</taxon>
        <taxon>rosids</taxon>
        <taxon>fabids</taxon>
        <taxon>Malpighiales</taxon>
        <taxon>Euphorbiaceae</taxon>
        <taxon>Crotonoideae</taxon>
        <taxon>Manihoteae</taxon>
        <taxon>Manihot</taxon>
    </lineage>
</organism>
<gene>
    <name evidence="3" type="ORF">MANES_06G067000v8</name>
</gene>
<evidence type="ECO:0000313" key="4">
    <source>
        <dbReference type="Proteomes" id="UP000091857"/>
    </source>
</evidence>
<sequence>MSPAKFQQHQNNILNSLRPSPLKINKDSHLIHKLSSSTEASNSSSTSTSVVAPVGGEAGAKQLQRNHPVIIYTYSPKVIHTEARDFMALVQKLTGLSSSSYDETIKPTQQGQESGGVNVTNNNSKDLKAAVSTDDKESILKAPKNRYLADIPLFTPNSVDFFCSPRPARRTDSAYASSSMADSISPSVLKFMKGLPEY</sequence>
<dbReference type="Pfam" id="PF05678">
    <property type="entry name" value="VQ"/>
    <property type="match status" value="1"/>
</dbReference>
<dbReference type="InterPro" id="IPR039607">
    <property type="entry name" value="VQ_8/17/18/20/21/25"/>
</dbReference>
<comment type="caution">
    <text evidence="3">The sequence shown here is derived from an EMBL/GenBank/DDBJ whole genome shotgun (WGS) entry which is preliminary data.</text>
</comment>
<evidence type="ECO:0000259" key="2">
    <source>
        <dbReference type="Pfam" id="PF05678"/>
    </source>
</evidence>
<evidence type="ECO:0000313" key="3">
    <source>
        <dbReference type="EMBL" id="OAY47283.1"/>
    </source>
</evidence>
<dbReference type="PANTHER" id="PTHR33143">
    <property type="entry name" value="F16F4.1 PROTEIN-RELATED"/>
    <property type="match status" value="1"/>
</dbReference>
<reference evidence="4" key="1">
    <citation type="journal article" date="2016" name="Nat. Biotechnol.">
        <title>Sequencing wild and cultivated cassava and related species reveals extensive interspecific hybridization and genetic diversity.</title>
        <authorList>
            <person name="Bredeson J.V."/>
            <person name="Lyons J.B."/>
            <person name="Prochnik S.E."/>
            <person name="Wu G.A."/>
            <person name="Ha C.M."/>
            <person name="Edsinger-Gonzales E."/>
            <person name="Grimwood J."/>
            <person name="Schmutz J."/>
            <person name="Rabbi I.Y."/>
            <person name="Egesi C."/>
            <person name="Nauluvula P."/>
            <person name="Lebot V."/>
            <person name="Ndunguru J."/>
            <person name="Mkamilo G."/>
            <person name="Bart R.S."/>
            <person name="Setter T.L."/>
            <person name="Gleadow R.M."/>
            <person name="Kulakow P."/>
            <person name="Ferguson M.E."/>
            <person name="Rounsley S."/>
            <person name="Rokhsar D.S."/>
        </authorList>
    </citation>
    <scope>NUCLEOTIDE SEQUENCE [LARGE SCALE GENOMIC DNA]</scope>
    <source>
        <strain evidence="4">cv. AM560-2</strain>
    </source>
</reference>
<dbReference type="Gramene" id="Manes.06G067000.1.v8.1">
    <property type="protein sequence ID" value="Manes.06G067000.1.v8.1.CDS.1"/>
    <property type="gene ID" value="Manes.06G067000.v8.1"/>
</dbReference>
<feature type="compositionally biased region" description="Polar residues" evidence="1">
    <location>
        <begin position="1"/>
        <end position="18"/>
    </location>
</feature>
<protein>
    <recommendedName>
        <fullName evidence="2">VQ domain-containing protein</fullName>
    </recommendedName>
</protein>
<dbReference type="GO" id="GO:0005634">
    <property type="term" value="C:nucleus"/>
    <property type="evidence" value="ECO:0000318"/>
    <property type="project" value="GO_Central"/>
</dbReference>
<keyword evidence="4" id="KW-1185">Reference proteome</keyword>
<evidence type="ECO:0000256" key="1">
    <source>
        <dbReference type="SAM" id="MobiDB-lite"/>
    </source>
</evidence>
<dbReference type="PANTHER" id="PTHR33143:SF76">
    <property type="entry name" value="VQ MOTIF-CONTAINING PROTEIN 8, CHLOROPLASTIC"/>
    <property type="match status" value="1"/>
</dbReference>